<evidence type="ECO:0000313" key="4">
    <source>
        <dbReference type="EMBL" id="MEB5476135.1"/>
    </source>
</evidence>
<proteinExistence type="predicted"/>
<dbReference type="Gene3D" id="1.10.10.60">
    <property type="entry name" value="Homeodomain-like"/>
    <property type="match status" value="1"/>
</dbReference>
<gene>
    <name evidence="4" type="ORF">I2F25_03565</name>
</gene>
<dbReference type="RefSeq" id="WP_325774712.1">
    <property type="nucleotide sequence ID" value="NZ_VTDN01000002.1"/>
</dbReference>
<dbReference type="SUPFAM" id="SSF48498">
    <property type="entry name" value="Tetracyclin repressor-like, C-terminal domain"/>
    <property type="match status" value="1"/>
</dbReference>
<dbReference type="PROSITE" id="PS50977">
    <property type="entry name" value="HTH_TETR_2"/>
    <property type="match status" value="1"/>
</dbReference>
<dbReference type="Gene3D" id="1.10.357.10">
    <property type="entry name" value="Tetracycline Repressor, domain 2"/>
    <property type="match status" value="1"/>
</dbReference>
<comment type="caution">
    <text evidence="4">The sequence shown here is derived from an EMBL/GenBank/DDBJ whole genome shotgun (WGS) entry which is preliminary data.</text>
</comment>
<dbReference type="PANTHER" id="PTHR30055:SF146">
    <property type="entry name" value="HTH-TYPE TRANSCRIPTIONAL DUAL REGULATOR CECR"/>
    <property type="match status" value="1"/>
</dbReference>
<dbReference type="EMBL" id="VTDN01000002">
    <property type="protein sequence ID" value="MEB5476135.1"/>
    <property type="molecule type" value="Genomic_DNA"/>
</dbReference>
<dbReference type="InterPro" id="IPR039536">
    <property type="entry name" value="TetR_C_Proteobacteria"/>
</dbReference>
<sequence length="217" mass="25200">MSDSKDCYFNEQPQTKRGAERCSAFLEAATDLFMEKGFDAVSLDDIVQHAGGSKSSLYKFFGNKEGLFTAICDHRRDIFLKEIYMNTDPEALDIRSFLITLLKNFHRHLVKPNNAQFFRLMLERIKHNPDLADYLYTRGPERILHDTCTYLEKATQQGLIACDQPMASAKVFLGCLWNFKWKMMTGVSINETAKELDEYVEYCVNLFLKAHEYKQNF</sequence>
<organism evidence="4 5">
    <name type="scientific">Acinetobacter pollinis</name>
    <dbReference type="NCBI Taxonomy" id="2605270"/>
    <lineage>
        <taxon>Bacteria</taxon>
        <taxon>Pseudomonadati</taxon>
        <taxon>Pseudomonadota</taxon>
        <taxon>Gammaproteobacteria</taxon>
        <taxon>Moraxellales</taxon>
        <taxon>Moraxellaceae</taxon>
        <taxon>Acinetobacter</taxon>
    </lineage>
</organism>
<feature type="domain" description="HTH tetR-type" evidence="3">
    <location>
        <begin position="19"/>
        <end position="79"/>
    </location>
</feature>
<dbReference type="Proteomes" id="UP001339883">
    <property type="component" value="Unassembled WGS sequence"/>
</dbReference>
<evidence type="ECO:0000313" key="5">
    <source>
        <dbReference type="Proteomes" id="UP001339883"/>
    </source>
</evidence>
<evidence type="ECO:0000256" key="1">
    <source>
        <dbReference type="ARBA" id="ARBA00023125"/>
    </source>
</evidence>
<evidence type="ECO:0000259" key="3">
    <source>
        <dbReference type="PROSITE" id="PS50977"/>
    </source>
</evidence>
<keyword evidence="5" id="KW-1185">Reference proteome</keyword>
<dbReference type="InterPro" id="IPR050109">
    <property type="entry name" value="HTH-type_TetR-like_transc_reg"/>
</dbReference>
<accession>A0ABU6DQL1</accession>
<dbReference type="InterPro" id="IPR036271">
    <property type="entry name" value="Tet_transcr_reg_TetR-rel_C_sf"/>
</dbReference>
<dbReference type="InterPro" id="IPR009057">
    <property type="entry name" value="Homeodomain-like_sf"/>
</dbReference>
<keyword evidence="1 2" id="KW-0238">DNA-binding</keyword>
<dbReference type="SUPFAM" id="SSF46689">
    <property type="entry name" value="Homeodomain-like"/>
    <property type="match status" value="1"/>
</dbReference>
<reference evidence="4 5" key="1">
    <citation type="submission" date="2019-08" db="EMBL/GenBank/DDBJ databases">
        <title>Five species of Acinetobacter isolated from floral nectar and animal pollinators.</title>
        <authorList>
            <person name="Hendry T.A."/>
        </authorList>
    </citation>
    <scope>NUCLEOTIDE SEQUENCE [LARGE SCALE GENOMIC DNA]</scope>
    <source>
        <strain evidence="4 5">MD18.27</strain>
    </source>
</reference>
<protein>
    <submittedName>
        <fullName evidence="4">TetR/AcrR family transcriptional regulator</fullName>
    </submittedName>
</protein>
<dbReference type="Pfam" id="PF14246">
    <property type="entry name" value="TetR_C_7"/>
    <property type="match status" value="1"/>
</dbReference>
<evidence type="ECO:0000256" key="2">
    <source>
        <dbReference type="PROSITE-ProRule" id="PRU00335"/>
    </source>
</evidence>
<dbReference type="PRINTS" id="PR00455">
    <property type="entry name" value="HTHTETR"/>
</dbReference>
<name>A0ABU6DQL1_9GAMM</name>
<dbReference type="Pfam" id="PF00440">
    <property type="entry name" value="TetR_N"/>
    <property type="match status" value="1"/>
</dbReference>
<dbReference type="PANTHER" id="PTHR30055">
    <property type="entry name" value="HTH-TYPE TRANSCRIPTIONAL REGULATOR RUTR"/>
    <property type="match status" value="1"/>
</dbReference>
<dbReference type="InterPro" id="IPR001647">
    <property type="entry name" value="HTH_TetR"/>
</dbReference>
<feature type="DNA-binding region" description="H-T-H motif" evidence="2">
    <location>
        <begin position="42"/>
        <end position="61"/>
    </location>
</feature>